<name>A0A7J6AP49_AMEME</name>
<organism evidence="2 3">
    <name type="scientific">Ameiurus melas</name>
    <name type="common">Black bullhead</name>
    <name type="synonym">Silurus melas</name>
    <dbReference type="NCBI Taxonomy" id="219545"/>
    <lineage>
        <taxon>Eukaryota</taxon>
        <taxon>Metazoa</taxon>
        <taxon>Chordata</taxon>
        <taxon>Craniata</taxon>
        <taxon>Vertebrata</taxon>
        <taxon>Euteleostomi</taxon>
        <taxon>Actinopterygii</taxon>
        <taxon>Neopterygii</taxon>
        <taxon>Teleostei</taxon>
        <taxon>Ostariophysi</taxon>
        <taxon>Siluriformes</taxon>
        <taxon>Ictaluridae</taxon>
        <taxon>Ameiurus</taxon>
    </lineage>
</organism>
<feature type="compositionally biased region" description="Basic and acidic residues" evidence="1">
    <location>
        <begin position="74"/>
        <end position="83"/>
    </location>
</feature>
<feature type="region of interest" description="Disordered" evidence="1">
    <location>
        <begin position="74"/>
        <end position="93"/>
    </location>
</feature>
<dbReference type="EMBL" id="JAAGNN010000011">
    <property type="protein sequence ID" value="KAF4083278.1"/>
    <property type="molecule type" value="Genomic_DNA"/>
</dbReference>
<keyword evidence="3" id="KW-1185">Reference proteome</keyword>
<comment type="caution">
    <text evidence="2">The sequence shown here is derived from an EMBL/GenBank/DDBJ whole genome shotgun (WGS) entry which is preliminary data.</text>
</comment>
<gene>
    <name evidence="2" type="ORF">AMELA_G00138060</name>
</gene>
<reference evidence="2 3" key="1">
    <citation type="submission" date="2020-02" db="EMBL/GenBank/DDBJ databases">
        <title>A chromosome-scale genome assembly of the black bullhead catfish (Ameiurus melas).</title>
        <authorList>
            <person name="Wen M."/>
            <person name="Zham M."/>
            <person name="Cabau C."/>
            <person name="Klopp C."/>
            <person name="Donnadieu C."/>
            <person name="Roques C."/>
            <person name="Bouchez O."/>
            <person name="Lampietro C."/>
            <person name="Jouanno E."/>
            <person name="Herpin A."/>
            <person name="Louis A."/>
            <person name="Berthelot C."/>
            <person name="Parey E."/>
            <person name="Roest-Crollius H."/>
            <person name="Braasch I."/>
            <person name="Postlethwait J."/>
            <person name="Robinson-Rechavi M."/>
            <person name="Echchiki A."/>
            <person name="Begum T."/>
            <person name="Montfort J."/>
            <person name="Schartl M."/>
            <person name="Bobe J."/>
            <person name="Guiguen Y."/>
        </authorList>
    </citation>
    <scope>NUCLEOTIDE SEQUENCE [LARGE SCALE GENOMIC DNA]</scope>
    <source>
        <strain evidence="2">M_S1</strain>
        <tissue evidence="2">Blood</tissue>
    </source>
</reference>
<feature type="compositionally biased region" description="Polar residues" evidence="1">
    <location>
        <begin position="84"/>
        <end position="93"/>
    </location>
</feature>
<sequence length="93" mass="10403">MVKSAALFCSQPAQTLVRDESDFLFSAFSAGSTPIRHRDVMACVPSARACVRRKVFISELPSWLVSLHYYFTGETERETEERQTPSSSLSVPT</sequence>
<accession>A0A7J6AP49</accession>
<dbReference type="AlphaFoldDB" id="A0A7J6AP49"/>
<evidence type="ECO:0000313" key="2">
    <source>
        <dbReference type="EMBL" id="KAF4083278.1"/>
    </source>
</evidence>
<evidence type="ECO:0000313" key="3">
    <source>
        <dbReference type="Proteomes" id="UP000593565"/>
    </source>
</evidence>
<evidence type="ECO:0000256" key="1">
    <source>
        <dbReference type="SAM" id="MobiDB-lite"/>
    </source>
</evidence>
<proteinExistence type="predicted"/>
<dbReference type="Proteomes" id="UP000593565">
    <property type="component" value="Unassembled WGS sequence"/>
</dbReference>
<protein>
    <submittedName>
        <fullName evidence="2">Uncharacterized protein</fullName>
    </submittedName>
</protein>